<dbReference type="SMART" id="SM00418">
    <property type="entry name" value="HTH_ARSR"/>
    <property type="match status" value="1"/>
</dbReference>
<evidence type="ECO:0000313" key="2">
    <source>
        <dbReference type="EMBL" id="BBH95133.1"/>
    </source>
</evidence>
<dbReference type="PANTHER" id="PTHR38600">
    <property type="entry name" value="TRANSCRIPTIONAL REGULATORY PROTEIN"/>
    <property type="match status" value="1"/>
</dbReference>
<dbReference type="PANTHER" id="PTHR38600:SF2">
    <property type="entry name" value="SLL0088 PROTEIN"/>
    <property type="match status" value="1"/>
</dbReference>
<dbReference type="Pfam" id="PF12840">
    <property type="entry name" value="HTH_20"/>
    <property type="match status" value="1"/>
</dbReference>
<gene>
    <name evidence="2" type="ORF">KTA_33320</name>
</gene>
<dbReference type="CDD" id="cd00090">
    <property type="entry name" value="HTH_ARSR"/>
    <property type="match status" value="1"/>
</dbReference>
<evidence type="ECO:0000259" key="1">
    <source>
        <dbReference type="SMART" id="SM00418"/>
    </source>
</evidence>
<reference evidence="2" key="1">
    <citation type="submission" date="2018-12" db="EMBL/GenBank/DDBJ databases">
        <title>Novel natural products biosynthetic potential of the class Ktedonobacteria.</title>
        <authorList>
            <person name="Zheng Y."/>
            <person name="Saitou A."/>
            <person name="Wang C.M."/>
            <person name="Toyoda A."/>
            <person name="Minakuchi Y."/>
            <person name="Sekiguchi Y."/>
            <person name="Ueda K."/>
            <person name="Takano H."/>
            <person name="Sakai Y."/>
            <person name="Yokota A."/>
            <person name="Yabe S."/>
        </authorList>
    </citation>
    <scope>NUCLEOTIDE SEQUENCE</scope>
    <source>
        <strain evidence="2">A3-2</strain>
    </source>
</reference>
<dbReference type="InterPro" id="IPR011991">
    <property type="entry name" value="ArsR-like_HTH"/>
</dbReference>
<dbReference type="AlphaFoldDB" id="A0A455T3E3"/>
<feature type="domain" description="HTH arsR-type" evidence="1">
    <location>
        <begin position="9"/>
        <end position="99"/>
    </location>
</feature>
<protein>
    <recommendedName>
        <fullName evidence="1">HTH arsR-type domain-containing protein</fullName>
    </recommendedName>
</protein>
<dbReference type="InterPro" id="IPR036388">
    <property type="entry name" value="WH-like_DNA-bd_sf"/>
</dbReference>
<dbReference type="SUPFAM" id="SSF46785">
    <property type="entry name" value="Winged helix' DNA-binding domain"/>
    <property type="match status" value="1"/>
</dbReference>
<dbReference type="InterPro" id="IPR036390">
    <property type="entry name" value="WH_DNA-bd_sf"/>
</dbReference>
<dbReference type="GO" id="GO:0003700">
    <property type="term" value="F:DNA-binding transcription factor activity"/>
    <property type="evidence" value="ECO:0007669"/>
    <property type="project" value="InterPro"/>
</dbReference>
<accession>A0A455T3E3</accession>
<dbReference type="Gene3D" id="1.10.10.10">
    <property type="entry name" value="Winged helix-like DNA-binding domain superfamily/Winged helix DNA-binding domain"/>
    <property type="match status" value="1"/>
</dbReference>
<dbReference type="InterPro" id="IPR001845">
    <property type="entry name" value="HTH_ArsR_DNA-bd_dom"/>
</dbReference>
<sequence length="231" mass="25826">MAVGQAHWRFFRSTRGRIVALLSRGGATVEELAQQLGLTDNAVRAHLATLERDGFVIQQGQRRAAQGKPAYIYELTPAADRLFPRAYQPTLEALLELLTERLSPSELEQLLRDLGKRLARRWHLSREPEKMAEPLSRVHWAVAALNEIGALAEVEETAIEAQEDHPGRQVLIRAASCPLAALVPAYPCLCLMIEALLTELTALPVRTRCRCTERPQCCFTIELLAERPTTD</sequence>
<name>A0A455T3E3_9CHLR</name>
<proteinExistence type="predicted"/>
<organism evidence="2">
    <name type="scientific">Thermogemmatispora argillosa</name>
    <dbReference type="NCBI Taxonomy" id="2045280"/>
    <lineage>
        <taxon>Bacteria</taxon>
        <taxon>Bacillati</taxon>
        <taxon>Chloroflexota</taxon>
        <taxon>Ktedonobacteria</taxon>
        <taxon>Thermogemmatisporales</taxon>
        <taxon>Thermogemmatisporaceae</taxon>
        <taxon>Thermogemmatispora</taxon>
    </lineage>
</organism>
<dbReference type="EMBL" id="AP019377">
    <property type="protein sequence ID" value="BBH95133.1"/>
    <property type="molecule type" value="Genomic_DNA"/>
</dbReference>